<evidence type="ECO:0000313" key="2">
    <source>
        <dbReference type="Proteomes" id="UP000826195"/>
    </source>
</evidence>
<dbReference type="Proteomes" id="UP000826195">
    <property type="component" value="Unassembled WGS sequence"/>
</dbReference>
<keyword evidence="2" id="KW-1185">Reference proteome</keyword>
<protein>
    <submittedName>
        <fullName evidence="1">Uncharacterized protein</fullName>
    </submittedName>
</protein>
<proteinExistence type="predicted"/>
<name>A0AAV7J3A3_COTGL</name>
<organism evidence="1 2">
    <name type="scientific">Cotesia glomerata</name>
    <name type="common">Lepidopteran parasitic wasp</name>
    <name type="synonym">Apanteles glomeratus</name>
    <dbReference type="NCBI Taxonomy" id="32391"/>
    <lineage>
        <taxon>Eukaryota</taxon>
        <taxon>Metazoa</taxon>
        <taxon>Ecdysozoa</taxon>
        <taxon>Arthropoda</taxon>
        <taxon>Hexapoda</taxon>
        <taxon>Insecta</taxon>
        <taxon>Pterygota</taxon>
        <taxon>Neoptera</taxon>
        <taxon>Endopterygota</taxon>
        <taxon>Hymenoptera</taxon>
        <taxon>Apocrita</taxon>
        <taxon>Ichneumonoidea</taxon>
        <taxon>Braconidae</taxon>
        <taxon>Microgastrinae</taxon>
        <taxon>Cotesia</taxon>
    </lineage>
</organism>
<evidence type="ECO:0000313" key="1">
    <source>
        <dbReference type="EMBL" id="KAH0567280.1"/>
    </source>
</evidence>
<comment type="caution">
    <text evidence="1">The sequence shown here is derived from an EMBL/GenBank/DDBJ whole genome shotgun (WGS) entry which is preliminary data.</text>
</comment>
<dbReference type="EMBL" id="JAHXZJ010000001">
    <property type="protein sequence ID" value="KAH0567280.1"/>
    <property type="molecule type" value="Genomic_DNA"/>
</dbReference>
<dbReference type="AlphaFoldDB" id="A0AAV7J3A3"/>
<sequence length="238" mass="26707">MGITRTSLPCKKLFWYYTGISGAGGPLRGNKKSARQMERDTYNLPSVVVVVVNPGYFFDPSDVNDDGDSEDYEEDGALVVGKLAAKIRELRSLTFLSPTLRRPIHRYHNLQRQPNLFGPPLLFQQPPLLPFTFKLLKPEFGPILNSIRNPFPVKWKIFFVSRCMFPLLLLAHFNIRVDSVDLGGKSAESITKRNFTYSLPFFNVQPLLSQLLVVEPAQHNCSAISSASGSTASSLYTH</sequence>
<gene>
    <name evidence="1" type="ORF">KQX54_008064</name>
</gene>
<accession>A0AAV7J3A3</accession>
<reference evidence="1 2" key="1">
    <citation type="journal article" date="2021" name="J. Hered.">
        <title>A chromosome-level genome assembly of the parasitoid wasp, Cotesia glomerata (Hymenoptera: Braconidae).</title>
        <authorList>
            <person name="Pinto B.J."/>
            <person name="Weis J.J."/>
            <person name="Gamble T."/>
            <person name="Ode P.J."/>
            <person name="Paul R."/>
            <person name="Zaspel J.M."/>
        </authorList>
    </citation>
    <scope>NUCLEOTIDE SEQUENCE [LARGE SCALE GENOMIC DNA]</scope>
    <source>
        <strain evidence="1">CgM1</strain>
    </source>
</reference>